<dbReference type="EMBL" id="JAUSTR010000001">
    <property type="protein sequence ID" value="MDQ0161144.1"/>
    <property type="molecule type" value="Genomic_DNA"/>
</dbReference>
<reference evidence="1 2" key="1">
    <citation type="submission" date="2023-07" db="EMBL/GenBank/DDBJ databases">
        <title>Genomic Encyclopedia of Type Strains, Phase IV (KMG-IV): sequencing the most valuable type-strain genomes for metagenomic binning, comparative biology and taxonomic classification.</title>
        <authorList>
            <person name="Goeker M."/>
        </authorList>
    </citation>
    <scope>NUCLEOTIDE SEQUENCE [LARGE SCALE GENOMIC DNA]</scope>
    <source>
        <strain evidence="1 2">DSM 19092</strain>
    </source>
</reference>
<dbReference type="Proteomes" id="UP001225646">
    <property type="component" value="Unassembled WGS sequence"/>
</dbReference>
<organism evidence="1 2">
    <name type="scientific">Aeribacillus alveayuensis</name>
    <dbReference type="NCBI Taxonomy" id="279215"/>
    <lineage>
        <taxon>Bacteria</taxon>
        <taxon>Bacillati</taxon>
        <taxon>Bacillota</taxon>
        <taxon>Bacilli</taxon>
        <taxon>Bacillales</taxon>
        <taxon>Bacillaceae</taxon>
        <taxon>Aeribacillus</taxon>
    </lineage>
</organism>
<dbReference type="InterPro" id="IPR024096">
    <property type="entry name" value="NO_sig/Golgi_transp_ligand-bd"/>
</dbReference>
<dbReference type="Pfam" id="PF10702">
    <property type="entry name" value="DUF2507"/>
    <property type="match status" value="1"/>
</dbReference>
<name>A0ABT9VJK7_9BACI</name>
<protein>
    <submittedName>
        <fullName evidence="1">Hydrocarbon binding protein</fullName>
    </submittedName>
</protein>
<accession>A0ABT9VJK7</accession>
<sequence>MKINTLKEKMEHLQDLRVSAFGYELLREILIPDLLGQHSSSLLYWAGKRLARQYPLSSTEEIISFFSYAGWGMLEIINEKKHEIVMELTSELITTRFTLQKTPSFQLEAGFIAEQIQQMNQVVTETYEEIKPRAKKVIFTVKWDSKDQT</sequence>
<keyword evidence="2" id="KW-1185">Reference proteome</keyword>
<dbReference type="SUPFAM" id="SSF111126">
    <property type="entry name" value="Ligand-binding domain in the NO signalling and Golgi transport"/>
    <property type="match status" value="1"/>
</dbReference>
<proteinExistence type="predicted"/>
<dbReference type="Gene3D" id="3.30.1380.20">
    <property type="entry name" value="Trafficking protein particle complex subunit 3"/>
    <property type="match status" value="1"/>
</dbReference>
<evidence type="ECO:0000313" key="2">
    <source>
        <dbReference type="Proteomes" id="UP001225646"/>
    </source>
</evidence>
<gene>
    <name evidence="1" type="ORF">J2S06_000214</name>
</gene>
<evidence type="ECO:0000313" key="1">
    <source>
        <dbReference type="EMBL" id="MDQ0161144.1"/>
    </source>
</evidence>
<comment type="caution">
    <text evidence="1">The sequence shown here is derived from an EMBL/GenBank/DDBJ whole genome shotgun (WGS) entry which is preliminary data.</text>
</comment>
<dbReference type="InterPro" id="IPR019642">
    <property type="entry name" value="DUF2507"/>
</dbReference>